<organism evidence="3 4">
    <name type="scientific">Gambusia affinis</name>
    <name type="common">Western mosquitofish</name>
    <name type="synonym">Heterandria affinis</name>
    <dbReference type="NCBI Taxonomy" id="33528"/>
    <lineage>
        <taxon>Eukaryota</taxon>
        <taxon>Metazoa</taxon>
        <taxon>Chordata</taxon>
        <taxon>Craniata</taxon>
        <taxon>Vertebrata</taxon>
        <taxon>Euteleostomi</taxon>
        <taxon>Actinopterygii</taxon>
        <taxon>Neopterygii</taxon>
        <taxon>Teleostei</taxon>
        <taxon>Neoteleostei</taxon>
        <taxon>Acanthomorphata</taxon>
        <taxon>Ovalentaria</taxon>
        <taxon>Atherinomorphae</taxon>
        <taxon>Cyprinodontiformes</taxon>
        <taxon>Poeciliidae</taxon>
        <taxon>Poeciliinae</taxon>
        <taxon>Gambusia</taxon>
    </lineage>
</organism>
<name>A0A315V6B4_GAMAF</name>
<dbReference type="PROSITE" id="PS50835">
    <property type="entry name" value="IG_LIKE"/>
    <property type="match status" value="2"/>
</dbReference>
<dbReference type="PANTHER" id="PTHR44969">
    <property type="entry name" value="CELL SURFACE A33 ANTIGEN"/>
    <property type="match status" value="1"/>
</dbReference>
<dbReference type="InterPro" id="IPR013106">
    <property type="entry name" value="Ig_V-set"/>
</dbReference>
<comment type="caution">
    <text evidence="3">The sequence shown here is derived from an EMBL/GenBank/DDBJ whole genome shotgun (WGS) entry which is preliminary data.</text>
</comment>
<dbReference type="InterPro" id="IPR003598">
    <property type="entry name" value="Ig_sub2"/>
</dbReference>
<dbReference type="InterPro" id="IPR007110">
    <property type="entry name" value="Ig-like_dom"/>
</dbReference>
<feature type="domain" description="Ig-like" evidence="2">
    <location>
        <begin position="139"/>
        <end position="227"/>
    </location>
</feature>
<dbReference type="InterPro" id="IPR013783">
    <property type="entry name" value="Ig-like_fold"/>
</dbReference>
<sequence>MERRTSTLAVLCVVWSAAAAIQVDIPQDQYEFARGDNITLPCTFKSALPSPKLAVITWSAGEALIITYYHPSGDIDVDIKSEGRVSVDANINGGSGKADLKVSSVTSADNNKYKCHVQIPKDLGGKVADTATLTVLVAPSKPICKIQGTASYGQNINLTCVSEEGSPSPTYKWNSYDVLNNPRAHDPRTTDKGGILSLYNITKETSGFYICTSQNKIRSVSCNLTVSVLPPSMNIGSTAGIIGGVIPQSDRWMDAVKRLGLDVCFCLLSTIMGVKQQHAALV</sequence>
<dbReference type="SMART" id="SM00409">
    <property type="entry name" value="IG"/>
    <property type="match status" value="2"/>
</dbReference>
<dbReference type="InterPro" id="IPR036179">
    <property type="entry name" value="Ig-like_dom_sf"/>
</dbReference>
<dbReference type="Pfam" id="PF07686">
    <property type="entry name" value="V-set"/>
    <property type="match status" value="1"/>
</dbReference>
<dbReference type="Proteomes" id="UP000250572">
    <property type="component" value="Unassembled WGS sequence"/>
</dbReference>
<dbReference type="InterPro" id="IPR042474">
    <property type="entry name" value="A33"/>
</dbReference>
<evidence type="ECO:0000256" key="1">
    <source>
        <dbReference type="SAM" id="SignalP"/>
    </source>
</evidence>
<evidence type="ECO:0000313" key="4">
    <source>
        <dbReference type="Proteomes" id="UP000250572"/>
    </source>
</evidence>
<feature type="chain" id="PRO_5016277794" description="Ig-like domain-containing protein" evidence="1">
    <location>
        <begin position="21"/>
        <end position="282"/>
    </location>
</feature>
<dbReference type="InterPro" id="IPR003599">
    <property type="entry name" value="Ig_sub"/>
</dbReference>
<gene>
    <name evidence="3" type="ORF">CCH79_00004950</name>
</gene>
<dbReference type="SUPFAM" id="SSF48726">
    <property type="entry name" value="Immunoglobulin"/>
    <property type="match status" value="2"/>
</dbReference>
<feature type="signal peptide" evidence="1">
    <location>
        <begin position="1"/>
        <end position="20"/>
    </location>
</feature>
<keyword evidence="1" id="KW-0732">Signal</keyword>
<dbReference type="STRING" id="33528.ENSGAFP00000012704"/>
<dbReference type="SMART" id="SM00408">
    <property type="entry name" value="IGc2"/>
    <property type="match status" value="2"/>
</dbReference>
<dbReference type="GO" id="GO:0005886">
    <property type="term" value="C:plasma membrane"/>
    <property type="evidence" value="ECO:0007669"/>
    <property type="project" value="InterPro"/>
</dbReference>
<dbReference type="AlphaFoldDB" id="A0A315V6B4"/>
<evidence type="ECO:0000259" key="2">
    <source>
        <dbReference type="PROSITE" id="PS50835"/>
    </source>
</evidence>
<feature type="domain" description="Ig-like" evidence="2">
    <location>
        <begin position="35"/>
        <end position="134"/>
    </location>
</feature>
<keyword evidence="4" id="KW-1185">Reference proteome</keyword>
<protein>
    <recommendedName>
        <fullName evidence="2">Ig-like domain-containing protein</fullName>
    </recommendedName>
</protein>
<dbReference type="Pfam" id="PF13927">
    <property type="entry name" value="Ig_3"/>
    <property type="match status" value="1"/>
</dbReference>
<proteinExistence type="predicted"/>
<dbReference type="EMBL" id="NHOQ01002268">
    <property type="protein sequence ID" value="PWA18913.1"/>
    <property type="molecule type" value="Genomic_DNA"/>
</dbReference>
<accession>A0A315V6B4</accession>
<dbReference type="Gene3D" id="2.60.40.10">
    <property type="entry name" value="Immunoglobulins"/>
    <property type="match status" value="2"/>
</dbReference>
<reference evidence="3 4" key="1">
    <citation type="journal article" date="2018" name="G3 (Bethesda)">
        <title>A High-Quality Reference Genome for the Invasive Mosquitofish Gambusia affinis Using a Chicago Library.</title>
        <authorList>
            <person name="Hoffberg S.L."/>
            <person name="Troendle N.J."/>
            <person name="Glenn T.C."/>
            <person name="Mahmud O."/>
            <person name="Louha S."/>
            <person name="Chalopin D."/>
            <person name="Bennetzen J.L."/>
            <person name="Mauricio R."/>
        </authorList>
    </citation>
    <scope>NUCLEOTIDE SEQUENCE [LARGE SCALE GENOMIC DNA]</scope>
    <source>
        <strain evidence="3">NE01/NJP1002.9</strain>
        <tissue evidence="3">Muscle</tissue>
    </source>
</reference>
<evidence type="ECO:0000313" key="3">
    <source>
        <dbReference type="EMBL" id="PWA18913.1"/>
    </source>
</evidence>
<dbReference type="PANTHER" id="PTHR44969:SF1">
    <property type="entry name" value="CELL SURFACE A33 ANTIGEN"/>
    <property type="match status" value="1"/>
</dbReference>